<sequence>MKYKLLKPLVDVTPGIIFTWNEKAKMYKYATWELTKDLVEKNPDWFVKID</sequence>
<comment type="caution">
    <text evidence="1">The sequence shown here is derived from an EMBL/GenBank/DDBJ whole genome shotgun (WGS) entry which is preliminary data.</text>
</comment>
<reference evidence="1" key="1">
    <citation type="journal article" date="2015" name="Nature">
        <title>Complex archaea that bridge the gap between prokaryotes and eukaryotes.</title>
        <authorList>
            <person name="Spang A."/>
            <person name="Saw J.H."/>
            <person name="Jorgensen S.L."/>
            <person name="Zaremba-Niedzwiedzka K."/>
            <person name="Martijn J."/>
            <person name="Lind A.E."/>
            <person name="van Eijk R."/>
            <person name="Schleper C."/>
            <person name="Guy L."/>
            <person name="Ettema T.J."/>
        </authorList>
    </citation>
    <scope>NUCLEOTIDE SEQUENCE</scope>
</reference>
<accession>A0A0F8YHJ6</accession>
<evidence type="ECO:0000313" key="1">
    <source>
        <dbReference type="EMBL" id="KKK73205.1"/>
    </source>
</evidence>
<proteinExistence type="predicted"/>
<gene>
    <name evidence="1" type="ORF">LCGC14_2896150</name>
</gene>
<organism evidence="1">
    <name type="scientific">marine sediment metagenome</name>
    <dbReference type="NCBI Taxonomy" id="412755"/>
    <lineage>
        <taxon>unclassified sequences</taxon>
        <taxon>metagenomes</taxon>
        <taxon>ecological metagenomes</taxon>
    </lineage>
</organism>
<protein>
    <submittedName>
        <fullName evidence="1">Uncharacterized protein</fullName>
    </submittedName>
</protein>
<dbReference type="AlphaFoldDB" id="A0A0F8YHJ6"/>
<dbReference type="EMBL" id="LAZR01056891">
    <property type="protein sequence ID" value="KKK73205.1"/>
    <property type="molecule type" value="Genomic_DNA"/>
</dbReference>
<name>A0A0F8YHJ6_9ZZZZ</name>